<name>A0AAJ0MJ20_9PEZI</name>
<dbReference type="Pfam" id="PF07883">
    <property type="entry name" value="Cupin_2"/>
    <property type="match status" value="1"/>
</dbReference>
<dbReference type="PANTHER" id="PTHR36156">
    <property type="entry name" value="SLR2101 PROTEIN"/>
    <property type="match status" value="1"/>
</dbReference>
<organism evidence="2 3">
    <name type="scientific">Lasiosphaeria hispida</name>
    <dbReference type="NCBI Taxonomy" id="260671"/>
    <lineage>
        <taxon>Eukaryota</taxon>
        <taxon>Fungi</taxon>
        <taxon>Dikarya</taxon>
        <taxon>Ascomycota</taxon>
        <taxon>Pezizomycotina</taxon>
        <taxon>Sordariomycetes</taxon>
        <taxon>Sordariomycetidae</taxon>
        <taxon>Sordariales</taxon>
        <taxon>Lasiosphaeriaceae</taxon>
        <taxon>Lasiosphaeria</taxon>
    </lineage>
</organism>
<evidence type="ECO:0000259" key="1">
    <source>
        <dbReference type="Pfam" id="PF07883"/>
    </source>
</evidence>
<evidence type="ECO:0000313" key="3">
    <source>
        <dbReference type="Proteomes" id="UP001275084"/>
    </source>
</evidence>
<dbReference type="SUPFAM" id="SSF51182">
    <property type="entry name" value="RmlC-like cupins"/>
    <property type="match status" value="1"/>
</dbReference>
<protein>
    <recommendedName>
        <fullName evidence="1">Cupin type-2 domain-containing protein</fullName>
    </recommendedName>
</protein>
<dbReference type="Proteomes" id="UP001275084">
    <property type="component" value="Unassembled WGS sequence"/>
</dbReference>
<reference evidence="2" key="1">
    <citation type="journal article" date="2023" name="Mol. Phylogenet. Evol.">
        <title>Genome-scale phylogeny and comparative genomics of the fungal order Sordariales.</title>
        <authorList>
            <person name="Hensen N."/>
            <person name="Bonometti L."/>
            <person name="Westerberg I."/>
            <person name="Brannstrom I.O."/>
            <person name="Guillou S."/>
            <person name="Cros-Aarteil S."/>
            <person name="Calhoun S."/>
            <person name="Haridas S."/>
            <person name="Kuo A."/>
            <person name="Mondo S."/>
            <person name="Pangilinan J."/>
            <person name="Riley R."/>
            <person name="LaButti K."/>
            <person name="Andreopoulos B."/>
            <person name="Lipzen A."/>
            <person name="Chen C."/>
            <person name="Yan M."/>
            <person name="Daum C."/>
            <person name="Ng V."/>
            <person name="Clum A."/>
            <person name="Steindorff A."/>
            <person name="Ohm R.A."/>
            <person name="Martin F."/>
            <person name="Silar P."/>
            <person name="Natvig D.O."/>
            <person name="Lalanne C."/>
            <person name="Gautier V."/>
            <person name="Ament-Velasquez S.L."/>
            <person name="Kruys A."/>
            <person name="Hutchinson M.I."/>
            <person name="Powell A.J."/>
            <person name="Barry K."/>
            <person name="Miller A.N."/>
            <person name="Grigoriev I.V."/>
            <person name="Debuchy R."/>
            <person name="Gladieux P."/>
            <person name="Hiltunen Thoren M."/>
            <person name="Johannesson H."/>
        </authorList>
    </citation>
    <scope>NUCLEOTIDE SEQUENCE</scope>
    <source>
        <strain evidence="2">CBS 955.72</strain>
    </source>
</reference>
<accession>A0AAJ0MJ20</accession>
<dbReference type="CDD" id="cd02231">
    <property type="entry name" value="cupin_BLL6423-like"/>
    <property type="match status" value="1"/>
</dbReference>
<gene>
    <name evidence="2" type="ORF">B0T25DRAFT_447794</name>
</gene>
<reference evidence="2" key="2">
    <citation type="submission" date="2023-06" db="EMBL/GenBank/DDBJ databases">
        <authorList>
            <consortium name="Lawrence Berkeley National Laboratory"/>
            <person name="Haridas S."/>
            <person name="Hensen N."/>
            <person name="Bonometti L."/>
            <person name="Westerberg I."/>
            <person name="Brannstrom I.O."/>
            <person name="Guillou S."/>
            <person name="Cros-Aarteil S."/>
            <person name="Calhoun S."/>
            <person name="Kuo A."/>
            <person name="Mondo S."/>
            <person name="Pangilinan J."/>
            <person name="Riley R."/>
            <person name="Labutti K."/>
            <person name="Andreopoulos B."/>
            <person name="Lipzen A."/>
            <person name="Chen C."/>
            <person name="Yanf M."/>
            <person name="Daum C."/>
            <person name="Ng V."/>
            <person name="Clum A."/>
            <person name="Steindorff A."/>
            <person name="Ohm R."/>
            <person name="Martin F."/>
            <person name="Silar P."/>
            <person name="Natvig D."/>
            <person name="Lalanne C."/>
            <person name="Gautier V."/>
            <person name="Ament-Velasquez S.L."/>
            <person name="Kruys A."/>
            <person name="Hutchinson M.I."/>
            <person name="Powell A.J."/>
            <person name="Barry K."/>
            <person name="Miller A.N."/>
            <person name="Grigoriev I.V."/>
            <person name="Debuchy R."/>
            <person name="Gladieux P."/>
            <person name="Thoren M.H."/>
            <person name="Johannesson H."/>
        </authorList>
    </citation>
    <scope>NUCLEOTIDE SEQUENCE</scope>
    <source>
        <strain evidence="2">CBS 955.72</strain>
    </source>
</reference>
<dbReference type="InterPro" id="IPR011051">
    <property type="entry name" value="RmlC_Cupin_sf"/>
</dbReference>
<evidence type="ECO:0000313" key="2">
    <source>
        <dbReference type="EMBL" id="KAK3360622.1"/>
    </source>
</evidence>
<dbReference type="EMBL" id="JAUIQD010000002">
    <property type="protein sequence ID" value="KAK3360622.1"/>
    <property type="molecule type" value="Genomic_DNA"/>
</dbReference>
<keyword evidence="3" id="KW-1185">Reference proteome</keyword>
<dbReference type="InterPro" id="IPR013096">
    <property type="entry name" value="Cupin_2"/>
</dbReference>
<comment type="caution">
    <text evidence="2">The sequence shown here is derived from an EMBL/GenBank/DDBJ whole genome shotgun (WGS) entry which is preliminary data.</text>
</comment>
<sequence>MAEPSKYPWKDNDLRPIQRVITDHDGEGKSVFSTVIPEDLPGKIIGAPAPFRLGYCTNKTPLSLANGSDIETYAKYLENPPGIVIPGGTVVRYVDMPPGATSPMHRTVSLDYGVVLEGEMEVVLDSGETRLLKRGDLAVQRGTMHAWRNASKTEWARMLYFLQEVEPIEVVGTKLAEDYGGLTGVRKSEN</sequence>
<feature type="domain" description="Cupin type-2" evidence="1">
    <location>
        <begin position="93"/>
        <end position="158"/>
    </location>
</feature>
<dbReference type="PANTHER" id="PTHR36156:SF3">
    <property type="entry name" value="CUPIN 2 CONSERVED BARREL DOMAIN-CONTAINING PROTEIN"/>
    <property type="match status" value="1"/>
</dbReference>
<dbReference type="InterPro" id="IPR014710">
    <property type="entry name" value="RmlC-like_jellyroll"/>
</dbReference>
<dbReference type="AlphaFoldDB" id="A0AAJ0MJ20"/>
<dbReference type="Gene3D" id="2.60.120.10">
    <property type="entry name" value="Jelly Rolls"/>
    <property type="match status" value="1"/>
</dbReference>
<dbReference type="InterPro" id="IPR047142">
    <property type="entry name" value="OryJ/VirC-like"/>
</dbReference>
<proteinExistence type="predicted"/>